<feature type="domain" description="Peptidase A2" evidence="2">
    <location>
        <begin position="49"/>
        <end position="63"/>
    </location>
</feature>
<dbReference type="InterPro" id="IPR001995">
    <property type="entry name" value="Peptidase_A2_cat"/>
</dbReference>
<evidence type="ECO:0000256" key="1">
    <source>
        <dbReference type="ARBA" id="ARBA00022801"/>
    </source>
</evidence>
<dbReference type="SUPFAM" id="SSF50630">
    <property type="entry name" value="Acid proteases"/>
    <property type="match status" value="1"/>
</dbReference>
<gene>
    <name evidence="3" type="primary">Nfu_g_1_023701</name>
</gene>
<reference evidence="3" key="2">
    <citation type="submission" date="2016-06" db="EMBL/GenBank/DDBJ databases">
        <title>The genome of a short-lived fish provides insights into sex chromosome evolution and the genetic control of aging.</title>
        <authorList>
            <person name="Reichwald K."/>
            <person name="Felder M."/>
            <person name="Petzold A."/>
            <person name="Koch P."/>
            <person name="Groth M."/>
            <person name="Platzer M."/>
        </authorList>
    </citation>
    <scope>NUCLEOTIDE SEQUENCE</scope>
    <source>
        <tissue evidence="3">Brain</tissue>
    </source>
</reference>
<sequence length="134" mass="14282">MLGDEPTDDDPSTTTATAVAEKILLAPLVVRKGSNRPAVEVTVNQRHRCVALLDTGADITLISGALYSSMCEERGEGQSPPTLIPGPMIFDDFYGAPATATTEVNISIGGMSFKHLVYINEEMTIPMLIGLDCL</sequence>
<proteinExistence type="predicted"/>
<reference evidence="3" key="1">
    <citation type="submission" date="2016-05" db="EMBL/GenBank/DDBJ databases">
        <authorList>
            <person name="Lavstsen T."/>
            <person name="Jespersen J.S."/>
        </authorList>
    </citation>
    <scope>NUCLEOTIDE SEQUENCE</scope>
    <source>
        <tissue evidence="3">Brain</tissue>
    </source>
</reference>
<dbReference type="GO" id="GO:0006508">
    <property type="term" value="P:proteolysis"/>
    <property type="evidence" value="ECO:0007669"/>
    <property type="project" value="UniProtKB-KW"/>
</dbReference>
<dbReference type="PROSITE" id="PS00141">
    <property type="entry name" value="ASP_PROTEASE"/>
    <property type="match status" value="1"/>
</dbReference>
<dbReference type="InterPro" id="IPR001969">
    <property type="entry name" value="Aspartic_peptidase_AS"/>
</dbReference>
<dbReference type="GO" id="GO:0004190">
    <property type="term" value="F:aspartic-type endopeptidase activity"/>
    <property type="evidence" value="ECO:0007669"/>
    <property type="project" value="InterPro"/>
</dbReference>
<dbReference type="InterPro" id="IPR018061">
    <property type="entry name" value="Retropepsins"/>
</dbReference>
<dbReference type="EMBL" id="HAEH01015434">
    <property type="protein sequence ID" value="SBS02740.1"/>
    <property type="molecule type" value="Transcribed_RNA"/>
</dbReference>
<dbReference type="Pfam" id="PF00077">
    <property type="entry name" value="RVP"/>
    <property type="match status" value="1"/>
</dbReference>
<keyword evidence="1" id="KW-0378">Hydrolase</keyword>
<name>A0A1A8R9K5_9TELE</name>
<dbReference type="AlphaFoldDB" id="A0A1A8R9K5"/>
<dbReference type="InterPro" id="IPR021109">
    <property type="entry name" value="Peptidase_aspartic_dom_sf"/>
</dbReference>
<dbReference type="PROSITE" id="PS50175">
    <property type="entry name" value="ASP_PROT_RETROV"/>
    <property type="match status" value="1"/>
</dbReference>
<dbReference type="Gene3D" id="2.40.70.10">
    <property type="entry name" value="Acid Proteases"/>
    <property type="match status" value="1"/>
</dbReference>
<evidence type="ECO:0000313" key="3">
    <source>
        <dbReference type="EMBL" id="SBS02740.1"/>
    </source>
</evidence>
<protein>
    <submittedName>
        <fullName evidence="3">Retroviral aspartyl protease</fullName>
    </submittedName>
</protein>
<dbReference type="CDD" id="cd00303">
    <property type="entry name" value="retropepsin_like"/>
    <property type="match status" value="1"/>
</dbReference>
<evidence type="ECO:0000259" key="2">
    <source>
        <dbReference type="PROSITE" id="PS50175"/>
    </source>
</evidence>
<keyword evidence="3" id="KW-0645">Protease</keyword>
<accession>A0A1A8R9K5</accession>
<organism evidence="3">
    <name type="scientific">Nothobranchius rachovii</name>
    <name type="common">bluefin notho</name>
    <dbReference type="NCBI Taxonomy" id="451742"/>
    <lineage>
        <taxon>Eukaryota</taxon>
        <taxon>Metazoa</taxon>
        <taxon>Chordata</taxon>
        <taxon>Craniata</taxon>
        <taxon>Vertebrata</taxon>
        <taxon>Euteleostomi</taxon>
        <taxon>Actinopterygii</taxon>
        <taxon>Neopterygii</taxon>
        <taxon>Teleostei</taxon>
        <taxon>Neoteleostei</taxon>
        <taxon>Acanthomorphata</taxon>
        <taxon>Ovalentaria</taxon>
        <taxon>Atherinomorphae</taxon>
        <taxon>Cyprinodontiformes</taxon>
        <taxon>Nothobranchiidae</taxon>
        <taxon>Nothobranchius</taxon>
    </lineage>
</organism>